<comment type="caution">
    <text evidence="10">The sequence shown here is derived from an EMBL/GenBank/DDBJ whole genome shotgun (WGS) entry which is preliminary data.</text>
</comment>
<evidence type="ECO:0000313" key="11">
    <source>
        <dbReference type="Proteomes" id="UP000280307"/>
    </source>
</evidence>
<dbReference type="PANTHER" id="PTHR23117">
    <property type="entry name" value="GUANYLATE KINASE-RELATED"/>
    <property type="match status" value="1"/>
</dbReference>
<dbReference type="AlphaFoldDB" id="A0A426TVP6"/>
<dbReference type="InterPro" id="IPR008144">
    <property type="entry name" value="Guanylate_kin-like_dom"/>
</dbReference>
<evidence type="ECO:0000313" key="10">
    <source>
        <dbReference type="EMBL" id="RRR69375.1"/>
    </source>
</evidence>
<proteinExistence type="inferred from homology"/>
<dbReference type="EMBL" id="RSAS01000643">
    <property type="protein sequence ID" value="RRR69375.1"/>
    <property type="molecule type" value="Genomic_DNA"/>
</dbReference>
<dbReference type="EC" id="2.7.4.8" evidence="2"/>
<dbReference type="NCBIfam" id="TIGR03263">
    <property type="entry name" value="guanyl_kin"/>
    <property type="match status" value="1"/>
</dbReference>
<evidence type="ECO:0000256" key="1">
    <source>
        <dbReference type="ARBA" id="ARBA00005790"/>
    </source>
</evidence>
<accession>A0A426TVP6</accession>
<comment type="similarity">
    <text evidence="1">Belongs to the guanylate kinase family.</text>
</comment>
<protein>
    <recommendedName>
        <fullName evidence="3">Guanylate kinase</fullName>
        <ecNumber evidence="2">2.7.4.8</ecNumber>
    </recommendedName>
    <alternativeName>
        <fullName evidence="8">GMP kinase</fullName>
    </alternativeName>
</protein>
<keyword evidence="7" id="KW-0067">ATP-binding</keyword>
<keyword evidence="5" id="KW-0547">Nucleotide-binding</keyword>
<dbReference type="PROSITE" id="PS50052">
    <property type="entry name" value="GUANYLATE_KINASE_2"/>
    <property type="match status" value="1"/>
</dbReference>
<evidence type="ECO:0000256" key="2">
    <source>
        <dbReference type="ARBA" id="ARBA00012961"/>
    </source>
</evidence>
<evidence type="ECO:0000256" key="8">
    <source>
        <dbReference type="ARBA" id="ARBA00030128"/>
    </source>
</evidence>
<dbReference type="Gene3D" id="3.40.50.300">
    <property type="entry name" value="P-loop containing nucleotide triphosphate hydrolases"/>
    <property type="match status" value="1"/>
</dbReference>
<evidence type="ECO:0000256" key="7">
    <source>
        <dbReference type="ARBA" id="ARBA00022840"/>
    </source>
</evidence>
<reference evidence="10 11" key="1">
    <citation type="submission" date="2018-12" db="EMBL/GenBank/DDBJ databases">
        <title>Genome Sequence of Candidatus Viridilinea halotolerans isolated from saline sulfide-rich spring.</title>
        <authorList>
            <person name="Grouzdev D.S."/>
            <person name="Burganskaya E.I."/>
            <person name="Krutkina M.S."/>
            <person name="Sukhacheva M.V."/>
            <person name="Gorlenko V.M."/>
        </authorList>
    </citation>
    <scope>NUCLEOTIDE SEQUENCE [LARGE SCALE GENOMIC DNA]</scope>
    <source>
        <strain evidence="10">Chok-6</strain>
    </source>
</reference>
<evidence type="ECO:0000256" key="3">
    <source>
        <dbReference type="ARBA" id="ARBA00016296"/>
    </source>
</evidence>
<dbReference type="NCBIfam" id="NF011325">
    <property type="entry name" value="PRK14738.1"/>
    <property type="match status" value="1"/>
</dbReference>
<dbReference type="GO" id="GO:0005524">
    <property type="term" value="F:ATP binding"/>
    <property type="evidence" value="ECO:0007669"/>
    <property type="project" value="UniProtKB-KW"/>
</dbReference>
<dbReference type="SMART" id="SM00072">
    <property type="entry name" value="GuKc"/>
    <property type="match status" value="1"/>
</dbReference>
<dbReference type="InterPro" id="IPR020590">
    <property type="entry name" value="Guanylate_kinase_CS"/>
</dbReference>
<dbReference type="GO" id="GO:0005829">
    <property type="term" value="C:cytosol"/>
    <property type="evidence" value="ECO:0007669"/>
    <property type="project" value="TreeGrafter"/>
</dbReference>
<sequence>MSKPPHNPLLDGKAAPPLLVVISGPSGVGKDSVLNRMRDFSFPFHFVVTATSRAMRPGEIAGFDYHFVTTERFEAMIAADELIEWALVYGQYKGIPKFEVRQAMATGRDVILRINVDGAATVRRIAPEAIFIFLAPASIDELRQRLSMRRTENTHEIETRLAVAASELEQVQHFDYVVINREGHLDEAVSQIRAIISAEKQRVFPRLVNL</sequence>
<dbReference type="Pfam" id="PF00625">
    <property type="entry name" value="Guanylate_kin"/>
    <property type="match status" value="1"/>
</dbReference>
<dbReference type="PROSITE" id="PS00856">
    <property type="entry name" value="GUANYLATE_KINASE_1"/>
    <property type="match status" value="1"/>
</dbReference>
<evidence type="ECO:0000259" key="9">
    <source>
        <dbReference type="PROSITE" id="PS50052"/>
    </source>
</evidence>
<evidence type="ECO:0000256" key="5">
    <source>
        <dbReference type="ARBA" id="ARBA00022741"/>
    </source>
</evidence>
<evidence type="ECO:0000256" key="6">
    <source>
        <dbReference type="ARBA" id="ARBA00022777"/>
    </source>
</evidence>
<keyword evidence="4 10" id="KW-0808">Transferase</keyword>
<dbReference type="GO" id="GO:0004385">
    <property type="term" value="F:GMP kinase activity"/>
    <property type="evidence" value="ECO:0007669"/>
    <property type="project" value="UniProtKB-EC"/>
</dbReference>
<organism evidence="10 11">
    <name type="scientific">Candidatus Viridilinea halotolerans</name>
    <dbReference type="NCBI Taxonomy" id="2491704"/>
    <lineage>
        <taxon>Bacteria</taxon>
        <taxon>Bacillati</taxon>
        <taxon>Chloroflexota</taxon>
        <taxon>Chloroflexia</taxon>
        <taxon>Chloroflexales</taxon>
        <taxon>Chloroflexineae</taxon>
        <taxon>Oscillochloridaceae</taxon>
        <taxon>Candidatus Viridilinea</taxon>
    </lineage>
</organism>
<dbReference type="PANTHER" id="PTHR23117:SF13">
    <property type="entry name" value="GUANYLATE KINASE"/>
    <property type="match status" value="1"/>
</dbReference>
<keyword evidence="6 10" id="KW-0418">Kinase</keyword>
<dbReference type="InterPro" id="IPR008145">
    <property type="entry name" value="GK/Ca_channel_bsu"/>
</dbReference>
<evidence type="ECO:0000256" key="4">
    <source>
        <dbReference type="ARBA" id="ARBA00022679"/>
    </source>
</evidence>
<dbReference type="Proteomes" id="UP000280307">
    <property type="component" value="Unassembled WGS sequence"/>
</dbReference>
<dbReference type="SUPFAM" id="SSF52540">
    <property type="entry name" value="P-loop containing nucleoside triphosphate hydrolases"/>
    <property type="match status" value="1"/>
</dbReference>
<gene>
    <name evidence="10" type="ORF">EI684_15820</name>
</gene>
<dbReference type="InterPro" id="IPR027417">
    <property type="entry name" value="P-loop_NTPase"/>
</dbReference>
<dbReference type="CDD" id="cd00071">
    <property type="entry name" value="GMPK"/>
    <property type="match status" value="1"/>
</dbReference>
<dbReference type="InterPro" id="IPR017665">
    <property type="entry name" value="Guanylate_kinase"/>
</dbReference>
<name>A0A426TVP6_9CHLR</name>
<feature type="domain" description="Guanylate kinase-like" evidence="9">
    <location>
        <begin position="17"/>
        <end position="197"/>
    </location>
</feature>